<dbReference type="HOGENOM" id="CLU_2525549_0_0_11"/>
<dbReference type="AlphaFoldDB" id="H5XBB6"/>
<dbReference type="EMBL" id="CM001439">
    <property type="protein sequence ID" value="EHR49351.1"/>
    <property type="molecule type" value="Genomic_DNA"/>
</dbReference>
<proteinExistence type="predicted"/>
<protein>
    <submittedName>
        <fullName evidence="1">Uncharacterized protein</fullName>
    </submittedName>
</protein>
<organism evidence="1 2">
    <name type="scientific">Saccharomonospora marina XMU15</name>
    <dbReference type="NCBI Taxonomy" id="882083"/>
    <lineage>
        <taxon>Bacteria</taxon>
        <taxon>Bacillati</taxon>
        <taxon>Actinomycetota</taxon>
        <taxon>Actinomycetes</taxon>
        <taxon>Pseudonocardiales</taxon>
        <taxon>Pseudonocardiaceae</taxon>
        <taxon>Saccharomonospora</taxon>
    </lineage>
</organism>
<name>H5XBB6_9PSEU</name>
<accession>H5XBB6</accession>
<reference evidence="1 2" key="1">
    <citation type="journal article" date="2012" name="Stand. Genomic Sci.">
        <title>Genome sequence of the ocean sediment bacterium Saccharomonospora marina type strain (XMU15(T)).</title>
        <authorList>
            <person name="Klenk H.P."/>
            <person name="Lu M."/>
            <person name="Lucas S."/>
            <person name="Lapidus A."/>
            <person name="Copeland A."/>
            <person name="Pitluck S."/>
            <person name="Goodwin L.A."/>
            <person name="Han C."/>
            <person name="Tapia R."/>
            <person name="Brambilla E.M."/>
            <person name="Potter G."/>
            <person name="Land M."/>
            <person name="Ivanova N."/>
            <person name="Rohde M."/>
            <person name="Goker M."/>
            <person name="Detter J.C."/>
            <person name="Li W.J."/>
            <person name="Kyrpides N.C."/>
            <person name="Woyke T."/>
        </authorList>
    </citation>
    <scope>NUCLEOTIDE SEQUENCE [LARGE SCALE GENOMIC DNA]</scope>
    <source>
        <strain evidence="1 2">XMU15</strain>
    </source>
</reference>
<dbReference type="Proteomes" id="UP000004926">
    <property type="component" value="Chromosome"/>
</dbReference>
<gene>
    <name evidence="1" type="ORF">SacmaDRAFT_1062</name>
</gene>
<evidence type="ECO:0000313" key="2">
    <source>
        <dbReference type="Proteomes" id="UP000004926"/>
    </source>
</evidence>
<dbReference type="STRING" id="882083.SacmaDRAFT_1062"/>
<evidence type="ECO:0000313" key="1">
    <source>
        <dbReference type="EMBL" id="EHR49351.1"/>
    </source>
</evidence>
<keyword evidence="2" id="KW-1185">Reference proteome</keyword>
<sequence>MKLFEANGLGGTTLSRTAGTVVTACPLNEVHRAGRRHDTVAFRARRAAAADVAEAMSPEFLLVAVDLPTKKQPWVPLCPSERSP</sequence>